<keyword evidence="1" id="KW-0472">Membrane</keyword>
<feature type="transmembrane region" description="Helical" evidence="1">
    <location>
        <begin position="353"/>
        <end position="378"/>
    </location>
</feature>
<organism evidence="2 3">
    <name type="scientific">Acuticoccus mangrovi</name>
    <dbReference type="NCBI Taxonomy" id="2796142"/>
    <lineage>
        <taxon>Bacteria</taxon>
        <taxon>Pseudomonadati</taxon>
        <taxon>Pseudomonadota</taxon>
        <taxon>Alphaproteobacteria</taxon>
        <taxon>Hyphomicrobiales</taxon>
        <taxon>Amorphaceae</taxon>
        <taxon>Acuticoccus</taxon>
    </lineage>
</organism>
<protein>
    <submittedName>
        <fullName evidence="2">Uncharacterized protein</fullName>
    </submittedName>
</protein>
<dbReference type="RefSeq" id="WP_198880054.1">
    <property type="nucleotide sequence ID" value="NZ_JAEKJA010000001.1"/>
</dbReference>
<feature type="transmembrane region" description="Helical" evidence="1">
    <location>
        <begin position="35"/>
        <end position="52"/>
    </location>
</feature>
<dbReference type="Proteomes" id="UP000609531">
    <property type="component" value="Unassembled WGS sequence"/>
</dbReference>
<dbReference type="EMBL" id="JAEKJA010000001">
    <property type="protein sequence ID" value="MBJ3774153.1"/>
    <property type="molecule type" value="Genomic_DNA"/>
</dbReference>
<evidence type="ECO:0000313" key="3">
    <source>
        <dbReference type="Proteomes" id="UP000609531"/>
    </source>
</evidence>
<feature type="transmembrane region" description="Helical" evidence="1">
    <location>
        <begin position="12"/>
        <end position="29"/>
    </location>
</feature>
<keyword evidence="3" id="KW-1185">Reference proteome</keyword>
<comment type="caution">
    <text evidence="2">The sequence shown here is derived from an EMBL/GenBank/DDBJ whole genome shotgun (WGS) entry which is preliminary data.</text>
</comment>
<name>A0A934ICR2_9HYPH</name>
<keyword evidence="1" id="KW-1133">Transmembrane helix</keyword>
<evidence type="ECO:0000256" key="1">
    <source>
        <dbReference type="SAM" id="Phobius"/>
    </source>
</evidence>
<gene>
    <name evidence="2" type="ORF">JCR33_00525</name>
</gene>
<accession>A0A934ICR2</accession>
<sequence length="457" mass="46978">MRPGVPTRRRDDVVALGVLTLIVCASAMTSGAPRSLAIVSALAVVVLVVLAGRRMPRRLALMTIGMATAAIVLLPVTPAPRASVGQGLAIGGVFISLMSSVSLLVAVARRSRLFSSISAALFRPDLVAPNVFVTGVAHLFPALLNIGGSVLLCEMTSATRKVDEEPPMAVLAVIHRGFLAACCWSPIFGNMALILLVYPELEWPDVAPYGLGLGLFASLVSLAVGPSVASKTTAKRGGAGALIRALLPLIGLMAVFLASSLLLHAVTGMPTAIVIVVQTPVYAFICHRLLAGDIRTAATELVGDARRILPSVAPEALFFAAGGTMMMVLSGAIPPAAVATIGGWVSGSAPLSILTLLGLALAFSATGVHPFLAAVFLAHTLPPQMLGLAPLPHFATVLLASALSFGSSPYTLLSLVVSRYSRRSPFALVYGLNGPFLAVSLGGGVLILWTIAALTGP</sequence>
<proteinExistence type="predicted"/>
<reference evidence="2" key="1">
    <citation type="submission" date="2020-12" db="EMBL/GenBank/DDBJ databases">
        <title>Bacterial taxonomy.</title>
        <authorList>
            <person name="Pan X."/>
        </authorList>
    </citation>
    <scope>NUCLEOTIDE SEQUENCE</scope>
    <source>
        <strain evidence="2">B2012</strain>
    </source>
</reference>
<dbReference type="AlphaFoldDB" id="A0A934ICR2"/>
<feature type="transmembrane region" description="Helical" evidence="1">
    <location>
        <begin position="178"/>
        <end position="198"/>
    </location>
</feature>
<feature type="transmembrane region" description="Helical" evidence="1">
    <location>
        <begin position="241"/>
        <end position="266"/>
    </location>
</feature>
<feature type="transmembrane region" description="Helical" evidence="1">
    <location>
        <begin position="385"/>
        <end position="407"/>
    </location>
</feature>
<evidence type="ECO:0000313" key="2">
    <source>
        <dbReference type="EMBL" id="MBJ3774153.1"/>
    </source>
</evidence>
<feature type="transmembrane region" description="Helical" evidence="1">
    <location>
        <begin position="210"/>
        <end position="229"/>
    </location>
</feature>
<feature type="transmembrane region" description="Helical" evidence="1">
    <location>
        <begin position="59"/>
        <end position="76"/>
    </location>
</feature>
<keyword evidence="1" id="KW-0812">Transmembrane</keyword>
<feature type="transmembrane region" description="Helical" evidence="1">
    <location>
        <begin position="88"/>
        <end position="108"/>
    </location>
</feature>
<feature type="transmembrane region" description="Helical" evidence="1">
    <location>
        <begin position="427"/>
        <end position="454"/>
    </location>
</feature>